<dbReference type="EMBL" id="QMFY01000008">
    <property type="protein sequence ID" value="RAW00083.1"/>
    <property type="molecule type" value="Genomic_DNA"/>
</dbReference>
<accession>A0A364Y1D1</accession>
<evidence type="ECO:0000313" key="2">
    <source>
        <dbReference type="EMBL" id="RAW00083.1"/>
    </source>
</evidence>
<reference evidence="2 3" key="1">
    <citation type="submission" date="2018-06" db="EMBL/GenBank/DDBJ databases">
        <title>Chryseolinea flavus sp. nov., a member of the phylum Bacteroidetes isolated from soil.</title>
        <authorList>
            <person name="Li Y."/>
            <person name="Wang J."/>
        </authorList>
    </citation>
    <scope>NUCLEOTIDE SEQUENCE [LARGE SCALE GENOMIC DNA]</scope>
    <source>
        <strain evidence="2 3">SDU1-6</strain>
    </source>
</reference>
<feature type="transmembrane region" description="Helical" evidence="1">
    <location>
        <begin position="12"/>
        <end position="28"/>
    </location>
</feature>
<dbReference type="Proteomes" id="UP000251889">
    <property type="component" value="Unassembled WGS sequence"/>
</dbReference>
<keyword evidence="3" id="KW-1185">Reference proteome</keyword>
<proteinExistence type="predicted"/>
<keyword evidence="1" id="KW-1133">Transmembrane helix</keyword>
<dbReference type="AlphaFoldDB" id="A0A364Y1D1"/>
<feature type="transmembrane region" description="Helical" evidence="1">
    <location>
        <begin position="49"/>
        <end position="67"/>
    </location>
</feature>
<evidence type="ECO:0000313" key="3">
    <source>
        <dbReference type="Proteomes" id="UP000251889"/>
    </source>
</evidence>
<evidence type="ECO:0008006" key="4">
    <source>
        <dbReference type="Google" id="ProtNLM"/>
    </source>
</evidence>
<gene>
    <name evidence="2" type="ORF">DQQ10_16165</name>
</gene>
<organism evidence="2 3">
    <name type="scientific">Pseudochryseolinea flava</name>
    <dbReference type="NCBI Taxonomy" id="2059302"/>
    <lineage>
        <taxon>Bacteria</taxon>
        <taxon>Pseudomonadati</taxon>
        <taxon>Bacteroidota</taxon>
        <taxon>Cytophagia</taxon>
        <taxon>Cytophagales</taxon>
        <taxon>Fulvivirgaceae</taxon>
        <taxon>Pseudochryseolinea</taxon>
    </lineage>
</organism>
<comment type="caution">
    <text evidence="2">The sequence shown here is derived from an EMBL/GenBank/DDBJ whole genome shotgun (WGS) entry which is preliminary data.</text>
</comment>
<name>A0A364Y1D1_9BACT</name>
<protein>
    <recommendedName>
        <fullName evidence="4">DUF4157 domain-containing protein</fullName>
    </recommendedName>
</protein>
<keyword evidence="1" id="KW-0812">Transmembrane</keyword>
<sequence>MLPVVLYTKRKIFKSYCGFSFFIFIWIYDPQKKDSSLIRHEKIHFLQQLELLFIFHWLLYGLFYVAARLAGHNHDKSYRSIPFEREAYAHEDNINYLNDRVAFSWVRYCVP</sequence>
<dbReference type="RefSeq" id="WP_112747921.1">
    <property type="nucleotide sequence ID" value="NZ_QMFY01000008.1"/>
</dbReference>
<dbReference type="OrthoDB" id="1027344at2"/>
<evidence type="ECO:0000256" key="1">
    <source>
        <dbReference type="SAM" id="Phobius"/>
    </source>
</evidence>
<keyword evidence="1" id="KW-0472">Membrane</keyword>